<dbReference type="RefSeq" id="WP_264946309.1">
    <property type="nucleotide sequence ID" value="NZ_JAPDRA010000012.1"/>
</dbReference>
<dbReference type="Gene3D" id="2.30.40.10">
    <property type="entry name" value="Urease, subunit C, domain 1"/>
    <property type="match status" value="1"/>
</dbReference>
<dbReference type="PANTHER" id="PTHR43135">
    <property type="entry name" value="ALPHA-D-RIBOSE 1-METHYLPHOSPHONATE 5-TRIPHOSPHATE DIPHOSPHATASE"/>
    <property type="match status" value="1"/>
</dbReference>
<name>A0ABW3HA68_9SPHN</name>
<comment type="caution">
    <text evidence="3">The sequence shown here is derived from an EMBL/GenBank/DDBJ whole genome shotgun (WGS) entry which is preliminary data.</text>
</comment>
<dbReference type="Pfam" id="PF01979">
    <property type="entry name" value="Amidohydro_1"/>
    <property type="match status" value="1"/>
</dbReference>
<keyword evidence="1" id="KW-0732">Signal</keyword>
<dbReference type="Proteomes" id="UP001596977">
    <property type="component" value="Unassembled WGS sequence"/>
</dbReference>
<dbReference type="InterPro" id="IPR011059">
    <property type="entry name" value="Metal-dep_hydrolase_composite"/>
</dbReference>
<evidence type="ECO:0000313" key="4">
    <source>
        <dbReference type="Proteomes" id="UP001596977"/>
    </source>
</evidence>
<dbReference type="PANTHER" id="PTHR43135:SF3">
    <property type="entry name" value="ALPHA-D-RIBOSE 1-METHYLPHOSPHONATE 5-TRIPHOSPHATE DIPHOSPHATASE"/>
    <property type="match status" value="1"/>
</dbReference>
<dbReference type="InterPro" id="IPR032466">
    <property type="entry name" value="Metal_Hydrolase"/>
</dbReference>
<dbReference type="InterPro" id="IPR051781">
    <property type="entry name" value="Metallo-dep_Hydrolase"/>
</dbReference>
<gene>
    <name evidence="3" type="ORF">ACFQ1E_18635</name>
</gene>
<proteinExistence type="predicted"/>
<feature type="domain" description="Amidohydrolase-related" evidence="2">
    <location>
        <begin position="76"/>
        <end position="426"/>
    </location>
</feature>
<dbReference type="InterPro" id="IPR057744">
    <property type="entry name" value="OTAase-like"/>
</dbReference>
<protein>
    <submittedName>
        <fullName evidence="3">Amidohydrolase family protein</fullName>
    </submittedName>
</protein>
<accession>A0ABW3HA68</accession>
<evidence type="ECO:0000313" key="3">
    <source>
        <dbReference type="EMBL" id="MFD0948361.1"/>
    </source>
</evidence>
<dbReference type="EMBL" id="JBHTJG010000012">
    <property type="protein sequence ID" value="MFD0948361.1"/>
    <property type="molecule type" value="Genomic_DNA"/>
</dbReference>
<dbReference type="Gene3D" id="3.20.20.140">
    <property type="entry name" value="Metal-dependent hydrolases"/>
    <property type="match status" value="1"/>
</dbReference>
<feature type="signal peptide" evidence="1">
    <location>
        <begin position="1"/>
        <end position="23"/>
    </location>
</feature>
<sequence>MKLKRPALLAALLACAAIQPAYADTLIHAGRVIDGVSDTVRTRATIVVKDGRILRIDDGFTVPGKDDEVIDLSTSTVMPGLFDMHTHLVADGTSAFTDGFTMGPADLVLKAEVNARVTLLAGFTAVRDLGDSYNVTVALKKAVEGGKIVGPHIFTATAALSSTGGHGDPTNGLAPALRFETGPKDGVVDSPEDAVKAVRERYKDGADVIKVMATGGVMSMERDAHGAQMTQAELNAIVSTARDYGMPVAAHAHGTDGILRAVRAGVGSIEHGTYLDDETIRLMKEKGTFLVPTLMAGEWITEKAKIDGALPPVIRPKAAQIGPLMSANFTRALKAGVKIMFGTDSGVSAHGDNAHEFELMVQAGMRPMDAIRSATSVAAGFLNVGDRYGSVAVGKQADLIAVPGDPIADIGQMRRVSFVMLGGKIVKGGK</sequence>
<dbReference type="SUPFAM" id="SSF51338">
    <property type="entry name" value="Composite domain of metallo-dependent hydrolases"/>
    <property type="match status" value="1"/>
</dbReference>
<evidence type="ECO:0000259" key="2">
    <source>
        <dbReference type="Pfam" id="PF01979"/>
    </source>
</evidence>
<feature type="chain" id="PRO_5046322177" evidence="1">
    <location>
        <begin position="24"/>
        <end position="430"/>
    </location>
</feature>
<reference evidence="4" key="1">
    <citation type="journal article" date="2019" name="Int. J. Syst. Evol. Microbiol.">
        <title>The Global Catalogue of Microorganisms (GCM) 10K type strain sequencing project: providing services to taxonomists for standard genome sequencing and annotation.</title>
        <authorList>
            <consortium name="The Broad Institute Genomics Platform"/>
            <consortium name="The Broad Institute Genome Sequencing Center for Infectious Disease"/>
            <person name="Wu L."/>
            <person name="Ma J."/>
        </authorList>
    </citation>
    <scope>NUCLEOTIDE SEQUENCE [LARGE SCALE GENOMIC DNA]</scope>
    <source>
        <strain evidence="4">CCUG 62982</strain>
    </source>
</reference>
<dbReference type="CDD" id="cd01299">
    <property type="entry name" value="Met_dep_hydrolase_A"/>
    <property type="match status" value="1"/>
</dbReference>
<organism evidence="3 4">
    <name type="scientific">Sphingomonas canadensis</name>
    <dbReference type="NCBI Taxonomy" id="1219257"/>
    <lineage>
        <taxon>Bacteria</taxon>
        <taxon>Pseudomonadati</taxon>
        <taxon>Pseudomonadota</taxon>
        <taxon>Alphaproteobacteria</taxon>
        <taxon>Sphingomonadales</taxon>
        <taxon>Sphingomonadaceae</taxon>
        <taxon>Sphingomonas</taxon>
    </lineage>
</organism>
<keyword evidence="4" id="KW-1185">Reference proteome</keyword>
<evidence type="ECO:0000256" key="1">
    <source>
        <dbReference type="SAM" id="SignalP"/>
    </source>
</evidence>
<dbReference type="SUPFAM" id="SSF51556">
    <property type="entry name" value="Metallo-dependent hydrolases"/>
    <property type="match status" value="1"/>
</dbReference>
<dbReference type="InterPro" id="IPR006680">
    <property type="entry name" value="Amidohydro-rel"/>
</dbReference>